<organism evidence="1 2">
    <name type="scientific">Ochrobactrum quorumnocens</name>
    <dbReference type="NCBI Taxonomy" id="271865"/>
    <lineage>
        <taxon>Bacteria</taxon>
        <taxon>Pseudomonadati</taxon>
        <taxon>Pseudomonadota</taxon>
        <taxon>Alphaproteobacteria</taxon>
        <taxon>Hyphomicrobiales</taxon>
        <taxon>Brucellaceae</taxon>
        <taxon>Brucella/Ochrobactrum group</taxon>
        <taxon>Ochrobactrum</taxon>
    </lineage>
</organism>
<evidence type="ECO:0000313" key="1">
    <source>
        <dbReference type="EMBL" id="ASV86724.1"/>
    </source>
</evidence>
<name>A0A248UJ71_9HYPH</name>
<dbReference type="EMBL" id="CP022604">
    <property type="protein sequence ID" value="ASV86724.1"/>
    <property type="molecule type" value="Genomic_DNA"/>
</dbReference>
<dbReference type="KEGG" id="och:CES85_0462"/>
<accession>A0A248UJ71</accession>
<dbReference type="AlphaFoldDB" id="A0A248UJ71"/>
<sequence length="72" mass="8454">MVELKNFTVPFAMLNSFQIARLIYNGSKSIAEFHEFERNTGWRNRAATFENKIDARYICGIRGIYKTLFQKS</sequence>
<proteinExistence type="predicted"/>
<evidence type="ECO:0000313" key="2">
    <source>
        <dbReference type="Proteomes" id="UP000215256"/>
    </source>
</evidence>
<protein>
    <submittedName>
        <fullName evidence="1">Uncharacterized protein</fullName>
    </submittedName>
</protein>
<dbReference type="Proteomes" id="UP000215256">
    <property type="component" value="Chromosome 1"/>
</dbReference>
<gene>
    <name evidence="1" type="ORF">CES85_0462</name>
</gene>
<reference evidence="1 2" key="1">
    <citation type="submission" date="2017-07" db="EMBL/GenBank/DDBJ databases">
        <title>Phylogenetic study on the rhizospheric bacterium Ochrobactrum sp. A44.</title>
        <authorList>
            <person name="Krzyzanowska D.M."/>
            <person name="Ossowicki A."/>
            <person name="Rajewska M."/>
            <person name="Maciag T."/>
            <person name="Kaczynski Z."/>
            <person name="Czerwicka M."/>
            <person name="Jafra S."/>
        </authorList>
    </citation>
    <scope>NUCLEOTIDE SEQUENCE [LARGE SCALE GENOMIC DNA]</scope>
    <source>
        <strain evidence="1 2">A44</strain>
    </source>
</reference>